<dbReference type="OrthoDB" id="43654at2759"/>
<dbReference type="AlphaFoldDB" id="A0A6A4WNP6"/>
<sequence>MARPASLLALLMPALCALAQMDNRQHQELLQQSRMQQQLFRVLPDHQQPKFDSDDGGDHYPARTSDHYCNLFGRHSLCQRYDVELHDVAQGAADRCVDGHDCHECRQVARGHVGQNVAQRSFSMGRGPLSRQQLLRVNLRPLDAMGGWLEELTRLGSSDVHSLSGGTGAGHYTQVIWATTEMLGCGWIEHAERGGLSGTTCSTEYPGLCKRL</sequence>
<protein>
    <submittedName>
        <fullName evidence="3">Venom allergen 5</fullName>
    </submittedName>
</protein>
<dbReference type="EMBL" id="VIIS01000445">
    <property type="protein sequence ID" value="KAF0308997.1"/>
    <property type="molecule type" value="Genomic_DNA"/>
</dbReference>
<comment type="caution">
    <text evidence="3">The sequence shown here is derived from an EMBL/GenBank/DDBJ whole genome shotgun (WGS) entry which is preliminary data.</text>
</comment>
<dbReference type="Gene3D" id="3.40.33.10">
    <property type="entry name" value="CAP"/>
    <property type="match status" value="1"/>
</dbReference>
<evidence type="ECO:0000313" key="4">
    <source>
        <dbReference type="Proteomes" id="UP000440578"/>
    </source>
</evidence>
<dbReference type="Proteomes" id="UP000440578">
    <property type="component" value="Unassembled WGS sequence"/>
</dbReference>
<dbReference type="GO" id="GO:0005576">
    <property type="term" value="C:extracellular region"/>
    <property type="evidence" value="ECO:0007669"/>
    <property type="project" value="InterPro"/>
</dbReference>
<organism evidence="3 4">
    <name type="scientific">Amphibalanus amphitrite</name>
    <name type="common">Striped barnacle</name>
    <name type="synonym">Balanus amphitrite</name>
    <dbReference type="NCBI Taxonomy" id="1232801"/>
    <lineage>
        <taxon>Eukaryota</taxon>
        <taxon>Metazoa</taxon>
        <taxon>Ecdysozoa</taxon>
        <taxon>Arthropoda</taxon>
        <taxon>Crustacea</taxon>
        <taxon>Multicrustacea</taxon>
        <taxon>Cirripedia</taxon>
        <taxon>Thoracica</taxon>
        <taxon>Thoracicalcarea</taxon>
        <taxon>Balanomorpha</taxon>
        <taxon>Balanoidea</taxon>
        <taxon>Balanidae</taxon>
        <taxon>Amphibalaninae</taxon>
        <taxon>Amphibalanus</taxon>
    </lineage>
</organism>
<accession>A0A6A4WNP6</accession>
<proteinExistence type="predicted"/>
<dbReference type="InterPro" id="IPR014044">
    <property type="entry name" value="CAP_dom"/>
</dbReference>
<evidence type="ECO:0000256" key="1">
    <source>
        <dbReference type="SAM" id="SignalP"/>
    </source>
</evidence>
<keyword evidence="1" id="KW-0732">Signal</keyword>
<reference evidence="3 4" key="1">
    <citation type="submission" date="2019-07" db="EMBL/GenBank/DDBJ databases">
        <title>Draft genome assembly of a fouling barnacle, Amphibalanus amphitrite (Darwin, 1854): The first reference genome for Thecostraca.</title>
        <authorList>
            <person name="Kim W."/>
        </authorList>
    </citation>
    <scope>NUCLEOTIDE SEQUENCE [LARGE SCALE GENOMIC DNA]</scope>
    <source>
        <strain evidence="3">SNU_AA5</strain>
        <tissue evidence="3">Soma without cirri and trophi</tissue>
    </source>
</reference>
<feature type="signal peptide" evidence="1">
    <location>
        <begin position="1"/>
        <end position="19"/>
    </location>
</feature>
<feature type="domain" description="SCP" evidence="2">
    <location>
        <begin position="63"/>
        <end position="207"/>
    </location>
</feature>
<name>A0A6A4WNP6_AMPAM</name>
<gene>
    <name evidence="3" type="primary">VA5_7</name>
    <name evidence="3" type="ORF">FJT64_019837</name>
</gene>
<evidence type="ECO:0000313" key="3">
    <source>
        <dbReference type="EMBL" id="KAF0308997.1"/>
    </source>
</evidence>
<dbReference type="SMART" id="SM00198">
    <property type="entry name" value="SCP"/>
    <property type="match status" value="1"/>
</dbReference>
<dbReference type="PROSITE" id="PS01009">
    <property type="entry name" value="CRISP_1"/>
    <property type="match status" value="1"/>
</dbReference>
<dbReference type="InterPro" id="IPR035940">
    <property type="entry name" value="CAP_sf"/>
</dbReference>
<dbReference type="SUPFAM" id="SSF55797">
    <property type="entry name" value="PR-1-like"/>
    <property type="match status" value="1"/>
</dbReference>
<dbReference type="CDD" id="cd05380">
    <property type="entry name" value="CAP_euk"/>
    <property type="match status" value="1"/>
</dbReference>
<dbReference type="InterPro" id="IPR018244">
    <property type="entry name" value="Allrgn_V5/Tpx1_CS"/>
</dbReference>
<feature type="chain" id="PRO_5025620917" evidence="1">
    <location>
        <begin position="20"/>
        <end position="212"/>
    </location>
</feature>
<keyword evidence="4" id="KW-1185">Reference proteome</keyword>
<dbReference type="Pfam" id="PF00188">
    <property type="entry name" value="CAP"/>
    <property type="match status" value="1"/>
</dbReference>
<evidence type="ECO:0000259" key="2">
    <source>
        <dbReference type="SMART" id="SM00198"/>
    </source>
</evidence>